<evidence type="ECO:0000313" key="2">
    <source>
        <dbReference type="EMBL" id="KZL70641.1"/>
    </source>
</evidence>
<proteinExistence type="predicted"/>
<dbReference type="AlphaFoldDB" id="A0A166SES9"/>
<organism evidence="2 3">
    <name type="scientific">Colletotrichum incanum</name>
    <name type="common">Soybean anthracnose fungus</name>
    <dbReference type="NCBI Taxonomy" id="1573173"/>
    <lineage>
        <taxon>Eukaryota</taxon>
        <taxon>Fungi</taxon>
        <taxon>Dikarya</taxon>
        <taxon>Ascomycota</taxon>
        <taxon>Pezizomycotina</taxon>
        <taxon>Sordariomycetes</taxon>
        <taxon>Hypocreomycetidae</taxon>
        <taxon>Glomerellales</taxon>
        <taxon>Glomerellaceae</taxon>
        <taxon>Colletotrichum</taxon>
        <taxon>Colletotrichum spaethianum species complex</taxon>
    </lineage>
</organism>
<dbReference type="PANTHER" id="PTHR24148:SF73">
    <property type="entry name" value="HET DOMAIN PROTEIN (AFU_ORTHOLOGUE AFUA_8G01020)"/>
    <property type="match status" value="1"/>
</dbReference>
<evidence type="ECO:0000259" key="1">
    <source>
        <dbReference type="Pfam" id="PF06985"/>
    </source>
</evidence>
<evidence type="ECO:0000313" key="3">
    <source>
        <dbReference type="Proteomes" id="UP000076584"/>
    </source>
</evidence>
<dbReference type="Proteomes" id="UP000076584">
    <property type="component" value="Unassembled WGS sequence"/>
</dbReference>
<dbReference type="Pfam" id="PF06985">
    <property type="entry name" value="HET"/>
    <property type="match status" value="1"/>
</dbReference>
<protein>
    <submittedName>
        <fullName evidence="2">Heterokaryon incompatibility protein</fullName>
    </submittedName>
</protein>
<dbReference type="InterPro" id="IPR010730">
    <property type="entry name" value="HET"/>
</dbReference>
<reference evidence="2 3" key="1">
    <citation type="submission" date="2015-06" db="EMBL/GenBank/DDBJ databases">
        <title>Survival trade-offs in plant roots during colonization by closely related pathogenic and mutualistic fungi.</title>
        <authorList>
            <person name="Hacquard S."/>
            <person name="Kracher B."/>
            <person name="Hiruma K."/>
            <person name="Weinman A."/>
            <person name="Muench P."/>
            <person name="Garrido Oter R."/>
            <person name="Ver Loren van Themaat E."/>
            <person name="Dallerey J.-F."/>
            <person name="Damm U."/>
            <person name="Henrissat B."/>
            <person name="Lespinet O."/>
            <person name="Thon M."/>
            <person name="Kemen E."/>
            <person name="McHardy A.C."/>
            <person name="Schulze-Lefert P."/>
            <person name="O'Connell R.J."/>
        </authorList>
    </citation>
    <scope>NUCLEOTIDE SEQUENCE [LARGE SCALE GENOMIC DNA]</scope>
    <source>
        <strain evidence="2 3">MAFF 238704</strain>
    </source>
</reference>
<dbReference type="EMBL" id="LFIW01002438">
    <property type="protein sequence ID" value="KZL70641.1"/>
    <property type="molecule type" value="Genomic_DNA"/>
</dbReference>
<keyword evidence="3" id="KW-1185">Reference proteome</keyword>
<accession>A0A166SES9</accession>
<dbReference type="InterPro" id="IPR052895">
    <property type="entry name" value="HetReg/Transcr_Mod"/>
</dbReference>
<feature type="domain" description="Heterokaryon incompatibility" evidence="1">
    <location>
        <begin position="196"/>
        <end position="320"/>
    </location>
</feature>
<sequence>LPLSTLLQLAAEETGETNQQELQRSQKGKERKKRARSLFAAVCQFGPSLETSSQTSVGPIDCPNLNMSIAYRRLDPSRREIRLLEIQSARSINDPVECRLVTVRLTDDLSREYIALSSLYGDASETDKIFVSGQPVTITAHLSQALKHVRAVFYPTISQRFQRTPARRPHGAPRWLRQLFGLSSSRASENEPRALRVWCDFLCVNQRDDLEKTKQHSDMRIIYRNAELVVGWLGEKTEHTDLAMATLAQIEDAMPPHWGDPGDRQKHPEDYAPTHKWAESITNLWTPGPNGEIPFMMPHWIGCNDFMGRPYFQRRWILEEIAMARFPTFLIGDTIVPWKQILRLNRMMEEFKYHPSNVFPQYLAAMIADLPLETAHKLLDEFARREALEEAKILQETGSSRATSSTRSTDTR</sequence>
<feature type="non-terminal residue" evidence="2">
    <location>
        <position position="1"/>
    </location>
</feature>
<name>A0A166SES9_COLIC</name>
<dbReference type="PANTHER" id="PTHR24148">
    <property type="entry name" value="ANKYRIN REPEAT DOMAIN-CONTAINING PROTEIN 39 HOMOLOG-RELATED"/>
    <property type="match status" value="1"/>
</dbReference>
<comment type="caution">
    <text evidence="2">The sequence shown here is derived from an EMBL/GenBank/DDBJ whole genome shotgun (WGS) entry which is preliminary data.</text>
</comment>
<gene>
    <name evidence="2" type="ORF">CI238_01567</name>
</gene>